<protein>
    <submittedName>
        <fullName evidence="1">Variant erythrocyte surface antigen-1 family protein</fullName>
    </submittedName>
</protein>
<sequence length="357" mass="39699">MASNTPKSSLATRPTNLKEAIDWVLRISGMDKKGDDGKGKWGISKLAWTLYNLLEAVIKDQKNVPNKERLLLHLTTFQGWLKSDYQLETNPRGPIHTFALRLQEFIGYNGGDKPDGRGIGKKDEYTSSYDKDTARWGNVSNGDEKNVALNFLDAVIRIVLGLSKLYWQCYHEARWKNQRLIGNGSDLATTLVSHGYDTNQINGDNKTGEVIVNRLKTTFPELETAIGSASSYEAFLKTLKGNAEEDADFIQSLKSEKIFISELTEEQKQAYVGLKVEALSSAPQAYPLYKLCAIAYTYKLATVSDFVNTEEAKVLGAMVDTSKLYTVFGLTAFGAATFAAYWTDFFGLIATFTPLLS</sequence>
<reference evidence="1 2" key="1">
    <citation type="submission" date="2021-06" db="EMBL/GenBank/DDBJ databases">
        <title>Genome sequence of Babesia caballi.</title>
        <authorList>
            <person name="Yamagishi J."/>
            <person name="Kidaka T."/>
            <person name="Ochi A."/>
        </authorList>
    </citation>
    <scope>NUCLEOTIDE SEQUENCE [LARGE SCALE GENOMIC DNA]</scope>
    <source>
        <strain evidence="1">USDA-D6B2</strain>
    </source>
</reference>
<dbReference type="EMBL" id="BPLF01000005">
    <property type="protein sequence ID" value="GIX65784.1"/>
    <property type="molecule type" value="Genomic_DNA"/>
</dbReference>
<accession>A0AAV4M0A5</accession>
<organism evidence="1 2">
    <name type="scientific">Babesia caballi</name>
    <dbReference type="NCBI Taxonomy" id="5871"/>
    <lineage>
        <taxon>Eukaryota</taxon>
        <taxon>Sar</taxon>
        <taxon>Alveolata</taxon>
        <taxon>Apicomplexa</taxon>
        <taxon>Aconoidasida</taxon>
        <taxon>Piroplasmida</taxon>
        <taxon>Babesiidae</taxon>
        <taxon>Babesia</taxon>
    </lineage>
</organism>
<dbReference type="GeneID" id="94197265"/>
<gene>
    <name evidence="1" type="ORF">BcabD6B2_52190</name>
</gene>
<evidence type="ECO:0000313" key="1">
    <source>
        <dbReference type="EMBL" id="GIX65784.1"/>
    </source>
</evidence>
<dbReference type="Proteomes" id="UP001497744">
    <property type="component" value="Unassembled WGS sequence"/>
</dbReference>
<proteinExistence type="predicted"/>
<keyword evidence="2" id="KW-1185">Reference proteome</keyword>
<name>A0AAV4M0A5_BABCB</name>
<dbReference type="AlphaFoldDB" id="A0AAV4M0A5"/>
<evidence type="ECO:0000313" key="2">
    <source>
        <dbReference type="Proteomes" id="UP001497744"/>
    </source>
</evidence>
<comment type="caution">
    <text evidence="1">The sequence shown here is derived from an EMBL/GenBank/DDBJ whole genome shotgun (WGS) entry which is preliminary data.</text>
</comment>
<dbReference type="RefSeq" id="XP_067717853.1">
    <property type="nucleotide sequence ID" value="XM_067861752.1"/>
</dbReference>